<dbReference type="EMBL" id="AP024702">
    <property type="protein sequence ID" value="BCX46192.1"/>
    <property type="molecule type" value="Genomic_DNA"/>
</dbReference>
<gene>
    <name evidence="4" type="ORF">HAHE_01000</name>
</gene>
<feature type="domain" description="DUF5060" evidence="3">
    <location>
        <begin position="22"/>
        <end position="103"/>
    </location>
</feature>
<feature type="region of interest" description="Disordered" evidence="1">
    <location>
        <begin position="563"/>
        <end position="582"/>
    </location>
</feature>
<name>A0ABM7RC62_9BACT</name>
<sequence length="599" mass="66436">MLALLVAGVSAHATPPEIAGELKQWHKVTLTFEGPQSAETATPNPFADYRFEVRFKNGNTEMRVPGYFAADGDSANTSAEAGNRWRVHFSPPFTGEWTWKASLRKGPGVAVEAGPDAGMPGGHFDGDTGSLTIGASDKHSPDMRALGRLAYVGDRYPRTLGDGRVFLKTGVDAPENLLAYADFDGDFASDGIKDKLIKTWQPHVRDWRQGDPVWSGGKGKGLIGAVNYLAGKGLNSISFLTMNIGGDDANVFPYRSPDELDRIDVSRMDQWEVVFAHATAKGMFLHFKTQESENETLLDKGDTGPLRKLYYRELVARFSHHPALNWNMGEENGKWKNPAHRKLAQTTGQRLEMGRFIQRIDPYDHPIVIHNGQWFDDVYGDNSPYCGASLQTSKPDFSQVHKATLNILRSSARKGKQWMVACDEPGDAEHSLLPDAEDPDHDNARQGALWGNLLAGGWGVEWYFGYKHPHSDLTCQDFRSRDRMWDQCRHARDFFRMIDVPLTEMTNEDGLLAGADGYCLAKRGEVYLILLRDGSSEPSLDLTDSDDRLDVRWFDPRHGGGLKKGSVESVSGPGAQLLGKPPGSAEKDWVVIVRHNIDP</sequence>
<dbReference type="Pfam" id="PF16586">
    <property type="entry name" value="DUF5060"/>
    <property type="match status" value="1"/>
</dbReference>
<proteinExistence type="predicted"/>
<evidence type="ECO:0000313" key="4">
    <source>
        <dbReference type="EMBL" id="BCX46192.1"/>
    </source>
</evidence>
<feature type="domain" description="Putative collagen-binding" evidence="2">
    <location>
        <begin position="516"/>
        <end position="593"/>
    </location>
</feature>
<evidence type="ECO:0000256" key="1">
    <source>
        <dbReference type="SAM" id="MobiDB-lite"/>
    </source>
</evidence>
<accession>A0ABM7RC62</accession>
<reference evidence="4 5" key="1">
    <citation type="submission" date="2021-06" db="EMBL/GenBank/DDBJ databases">
        <title>Complete genome of Haloferula helveola possessing various polysaccharide degrading enzymes.</title>
        <authorList>
            <person name="Takami H."/>
            <person name="Huang C."/>
            <person name="Hamasaki K."/>
        </authorList>
    </citation>
    <scope>NUCLEOTIDE SEQUENCE [LARGE SCALE GENOMIC DNA]</scope>
    <source>
        <strain evidence="4 5">CN-1</strain>
    </source>
</reference>
<protein>
    <submittedName>
        <fullName evidence="4">Alpha-L-rhamnosidase</fullName>
    </submittedName>
</protein>
<evidence type="ECO:0000259" key="3">
    <source>
        <dbReference type="Pfam" id="PF16586"/>
    </source>
</evidence>
<dbReference type="Gene3D" id="3.20.20.80">
    <property type="entry name" value="Glycosidases"/>
    <property type="match status" value="1"/>
</dbReference>
<keyword evidence="5" id="KW-1185">Reference proteome</keyword>
<evidence type="ECO:0000313" key="5">
    <source>
        <dbReference type="Proteomes" id="UP001374893"/>
    </source>
</evidence>
<organism evidence="4 5">
    <name type="scientific">Haloferula helveola</name>
    <dbReference type="NCBI Taxonomy" id="490095"/>
    <lineage>
        <taxon>Bacteria</taxon>
        <taxon>Pseudomonadati</taxon>
        <taxon>Verrucomicrobiota</taxon>
        <taxon>Verrucomicrobiia</taxon>
        <taxon>Verrucomicrobiales</taxon>
        <taxon>Verrucomicrobiaceae</taxon>
        <taxon>Haloferula</taxon>
    </lineage>
</organism>
<dbReference type="InterPro" id="IPR013783">
    <property type="entry name" value="Ig-like_fold"/>
</dbReference>
<dbReference type="InterPro" id="IPR032260">
    <property type="entry name" value="DUF5060"/>
</dbReference>
<evidence type="ECO:0000259" key="2">
    <source>
        <dbReference type="Pfam" id="PF12904"/>
    </source>
</evidence>
<dbReference type="Pfam" id="PF12904">
    <property type="entry name" value="Collagen_bind_2"/>
    <property type="match status" value="1"/>
</dbReference>
<dbReference type="Proteomes" id="UP001374893">
    <property type="component" value="Chromosome"/>
</dbReference>
<dbReference type="InterPro" id="IPR024749">
    <property type="entry name" value="Collagen-bd_put"/>
</dbReference>
<dbReference type="Gene3D" id="2.60.40.10">
    <property type="entry name" value="Immunoglobulins"/>
    <property type="match status" value="1"/>
</dbReference>